<protein>
    <submittedName>
        <fullName evidence="1">Uncharacterized protein</fullName>
    </submittedName>
</protein>
<accession>A0AAX2AE29</accession>
<sequence length="180" mass="21624">MKFLYSILFLIFLFFSYAIYEQLNKPSQKVKRVPCQNQTTTFEKIENKEYIKKAQELFYLNNYKLKSSIEYSKYMKSNLKDSFTLKIFEQKVNNILLKYIKQSKNSNLENILIKAHLYENDKEDKGKKNKKAKLYAGYFILEFIYKNKSLYKIQIDYINTDLSDLEKRITCAINSFLLIK</sequence>
<proteinExistence type="predicted"/>
<dbReference type="AlphaFoldDB" id="A0AAX2AE29"/>
<organism evidence="1 2">
    <name type="scientific">Malaciobacter mytili LMG 24559</name>
    <dbReference type="NCBI Taxonomy" id="1032238"/>
    <lineage>
        <taxon>Bacteria</taxon>
        <taxon>Pseudomonadati</taxon>
        <taxon>Campylobacterota</taxon>
        <taxon>Epsilonproteobacteria</taxon>
        <taxon>Campylobacterales</taxon>
        <taxon>Arcobacteraceae</taxon>
        <taxon>Malaciobacter</taxon>
    </lineage>
</organism>
<reference evidence="1 2" key="1">
    <citation type="submission" date="2017-09" db="EMBL/GenBank/DDBJ databases">
        <title>Genomics of the genus Arcobacter.</title>
        <authorList>
            <person name="Perez-Cataluna A."/>
            <person name="Figueras M.J."/>
            <person name="Salas-Masso N."/>
        </authorList>
    </citation>
    <scope>NUCLEOTIDE SEQUENCE [LARGE SCALE GENOMIC DNA]</scope>
    <source>
        <strain evidence="1 2">CECT 7386</strain>
    </source>
</reference>
<name>A0AAX2AE29_9BACT</name>
<gene>
    <name evidence="1" type="ORF">CP985_11625</name>
</gene>
<dbReference type="KEGG" id="amyt:AMYT_1318"/>
<keyword evidence="2" id="KW-1185">Reference proteome</keyword>
<evidence type="ECO:0000313" key="2">
    <source>
        <dbReference type="Proteomes" id="UP000290092"/>
    </source>
</evidence>
<dbReference type="EMBL" id="NXID01000049">
    <property type="protein sequence ID" value="RXK14885.1"/>
    <property type="molecule type" value="Genomic_DNA"/>
</dbReference>
<dbReference type="Proteomes" id="UP000290092">
    <property type="component" value="Unassembled WGS sequence"/>
</dbReference>
<evidence type="ECO:0000313" key="1">
    <source>
        <dbReference type="EMBL" id="RXK14885.1"/>
    </source>
</evidence>
<comment type="caution">
    <text evidence="1">The sequence shown here is derived from an EMBL/GenBank/DDBJ whole genome shotgun (WGS) entry which is preliminary data.</text>
</comment>
<dbReference type="RefSeq" id="WP_114841758.1">
    <property type="nucleotide sequence ID" value="NZ_CP031219.1"/>
</dbReference>